<comment type="caution">
    <text evidence="2">The sequence shown here is derived from an EMBL/GenBank/DDBJ whole genome shotgun (WGS) entry which is preliminary data.</text>
</comment>
<name>A0A226DKN9_FOLCA</name>
<protein>
    <submittedName>
        <fullName evidence="2">Dynein assembly factor with WDR repeat domains 1</fullName>
    </submittedName>
</protein>
<keyword evidence="3" id="KW-1185">Reference proteome</keyword>
<gene>
    <name evidence="2" type="ORF">Fcan01_19423</name>
</gene>
<evidence type="ECO:0000313" key="2">
    <source>
        <dbReference type="EMBL" id="OXA45548.1"/>
    </source>
</evidence>
<dbReference type="PANTHER" id="PTHR44324">
    <property type="entry name" value="WD40 REPEAT DOMAIN 95"/>
    <property type="match status" value="1"/>
</dbReference>
<reference evidence="2 3" key="1">
    <citation type="submission" date="2015-12" db="EMBL/GenBank/DDBJ databases">
        <title>The genome of Folsomia candida.</title>
        <authorList>
            <person name="Faddeeva A."/>
            <person name="Derks M.F."/>
            <person name="Anvar Y."/>
            <person name="Smit S."/>
            <person name="Van Straalen N."/>
            <person name="Roelofs D."/>
        </authorList>
    </citation>
    <scope>NUCLEOTIDE SEQUENCE [LARGE SCALE GENOMIC DNA]</scope>
    <source>
        <strain evidence="2 3">VU population</strain>
        <tissue evidence="2">Whole body</tissue>
    </source>
</reference>
<dbReference type="InterPro" id="IPR001680">
    <property type="entry name" value="WD40_rpt"/>
</dbReference>
<dbReference type="OrthoDB" id="691673at2759"/>
<dbReference type="PANTHER" id="PTHR44324:SF4">
    <property type="entry name" value="WD40 REPEAT DOMAIN 95"/>
    <property type="match status" value="1"/>
</dbReference>
<dbReference type="EMBL" id="LNIX01000017">
    <property type="protein sequence ID" value="OXA45548.1"/>
    <property type="molecule type" value="Genomic_DNA"/>
</dbReference>
<dbReference type="AlphaFoldDB" id="A0A226DKN9"/>
<dbReference type="SMART" id="SM00320">
    <property type="entry name" value="WD40"/>
    <property type="match status" value="3"/>
</dbReference>
<accession>A0A226DKN9</accession>
<evidence type="ECO:0000313" key="3">
    <source>
        <dbReference type="Proteomes" id="UP000198287"/>
    </source>
</evidence>
<dbReference type="SUPFAM" id="SSF50978">
    <property type="entry name" value="WD40 repeat-like"/>
    <property type="match status" value="1"/>
</dbReference>
<dbReference type="InterPro" id="IPR015943">
    <property type="entry name" value="WD40/YVTN_repeat-like_dom_sf"/>
</dbReference>
<proteinExistence type="predicted"/>
<dbReference type="Gene3D" id="2.130.10.10">
    <property type="entry name" value="YVTN repeat-like/Quinoprotein amine dehydrogenase"/>
    <property type="match status" value="1"/>
</dbReference>
<dbReference type="Proteomes" id="UP000198287">
    <property type="component" value="Unassembled WGS sequence"/>
</dbReference>
<dbReference type="InterPro" id="IPR036322">
    <property type="entry name" value="WD40_repeat_dom_sf"/>
</dbReference>
<dbReference type="InterPro" id="IPR051242">
    <property type="entry name" value="WD-EF-hand_domain"/>
</dbReference>
<keyword evidence="1" id="KW-0677">Repeat</keyword>
<evidence type="ECO:0000256" key="1">
    <source>
        <dbReference type="ARBA" id="ARBA00022737"/>
    </source>
</evidence>
<dbReference type="STRING" id="158441.A0A226DKN9"/>
<organism evidence="2 3">
    <name type="scientific">Folsomia candida</name>
    <name type="common">Springtail</name>
    <dbReference type="NCBI Taxonomy" id="158441"/>
    <lineage>
        <taxon>Eukaryota</taxon>
        <taxon>Metazoa</taxon>
        <taxon>Ecdysozoa</taxon>
        <taxon>Arthropoda</taxon>
        <taxon>Hexapoda</taxon>
        <taxon>Collembola</taxon>
        <taxon>Entomobryomorpha</taxon>
        <taxon>Isotomoidea</taxon>
        <taxon>Isotomidae</taxon>
        <taxon>Proisotominae</taxon>
        <taxon>Folsomia</taxon>
    </lineage>
</organism>
<dbReference type="Pfam" id="PF00400">
    <property type="entry name" value="WD40"/>
    <property type="match status" value="1"/>
</dbReference>
<sequence>MPYFFKFRDNIVRLLHLGRKDVDILLGVTKFGQVGLYDGANNMSLVTTFCLDMEYEDSVRKLYGRRDAVRPKCKRSHVVVDAVLAENIQCVIFATTKGMLQCYDNGELDGEDLGLHIFPRSKFLHLSKGRSPISPRNLGLVETFRVHGLYSVPSCLCYHRGRDKLVVCVMSGAKLLVGHVDGTVTIIELGLEGNKYPFGDGKRKLRGVINHIDLSRQRHKIRSYRGHCDPVREIQFLKSSSRGRNSRKLILSTSRDPKFSLFCEDYSGICESFIISLPKGVNTVAHSDLGNKIITGSEDGVIRIFSEFSMKMPQMELSGHKGAVIGLALLSVPFSSGGEILLSYSEDVELRAWDPDTFTCLQNIYVRFPCAALSSTIICKTPQFAKNPILLLSTKSSSEKEDTSVILLYCNSYAKFAIYHDNPASTAAWPFNNLDLEDIDSYAKSKPRVTASLKKTGRRNYLGDEQSDSSTLQEIATDTMSALMRHKYSAHHGRPGGKKSLTAVATRRLASLQISSDHVNRNAKIFDKLTYHELQPVVKWTLQEPKYYTDCFRDD</sequence>